<accession>E4Z785</accession>
<feature type="coiled-coil region" evidence="1">
    <location>
        <begin position="43"/>
        <end position="70"/>
    </location>
</feature>
<keyword evidence="1" id="KW-0175">Coiled coil</keyword>
<protein>
    <submittedName>
        <fullName evidence="2">Uncharacterized protein</fullName>
    </submittedName>
</protein>
<gene>
    <name evidence="2" type="ORF">GSOID_T00028173001</name>
</gene>
<dbReference type="Proteomes" id="UP000011014">
    <property type="component" value="Unassembled WGS sequence"/>
</dbReference>
<reference evidence="2" key="1">
    <citation type="journal article" date="2010" name="Science">
        <title>Plasticity of animal genome architecture unmasked by rapid evolution of a pelagic tunicate.</title>
        <authorList>
            <person name="Denoeud F."/>
            <person name="Henriet S."/>
            <person name="Mungpakdee S."/>
            <person name="Aury J.M."/>
            <person name="Da Silva C."/>
            <person name="Brinkmann H."/>
            <person name="Mikhaleva J."/>
            <person name="Olsen L.C."/>
            <person name="Jubin C."/>
            <person name="Canestro C."/>
            <person name="Bouquet J.M."/>
            <person name="Danks G."/>
            <person name="Poulain J."/>
            <person name="Campsteijn C."/>
            <person name="Adamski M."/>
            <person name="Cross I."/>
            <person name="Yadetie F."/>
            <person name="Muffato M."/>
            <person name="Louis A."/>
            <person name="Butcher S."/>
            <person name="Tsagkogeorga G."/>
            <person name="Konrad A."/>
            <person name="Singh S."/>
            <person name="Jensen M.F."/>
            <person name="Cong E.H."/>
            <person name="Eikeseth-Otteraa H."/>
            <person name="Noel B."/>
            <person name="Anthouard V."/>
            <person name="Porcel B.M."/>
            <person name="Kachouri-Lafond R."/>
            <person name="Nishino A."/>
            <person name="Ugolini M."/>
            <person name="Chourrout P."/>
            <person name="Nishida H."/>
            <person name="Aasland R."/>
            <person name="Huzurbazar S."/>
            <person name="Westhof E."/>
            <person name="Delsuc F."/>
            <person name="Lehrach H."/>
            <person name="Reinhardt R."/>
            <person name="Weissenbach J."/>
            <person name="Roy S.W."/>
            <person name="Artiguenave F."/>
            <person name="Postlethwait J.H."/>
            <person name="Manak J.R."/>
            <person name="Thompson E.M."/>
            <person name="Jaillon O."/>
            <person name="Du Pasquier L."/>
            <person name="Boudinot P."/>
            <person name="Liberles D.A."/>
            <person name="Volff J.N."/>
            <person name="Philippe H."/>
            <person name="Lenhard B."/>
            <person name="Roest Crollius H."/>
            <person name="Wincker P."/>
            <person name="Chourrout D."/>
        </authorList>
    </citation>
    <scope>NUCLEOTIDE SEQUENCE [LARGE SCALE GENOMIC DNA]</scope>
</reference>
<dbReference type="AlphaFoldDB" id="E4Z785"/>
<evidence type="ECO:0000313" key="2">
    <source>
        <dbReference type="EMBL" id="CBY43563.1"/>
    </source>
</evidence>
<name>E4Z785_OIKDI</name>
<proteinExistence type="predicted"/>
<organism evidence="2">
    <name type="scientific">Oikopleura dioica</name>
    <name type="common">Tunicate</name>
    <dbReference type="NCBI Taxonomy" id="34765"/>
    <lineage>
        <taxon>Eukaryota</taxon>
        <taxon>Metazoa</taxon>
        <taxon>Chordata</taxon>
        <taxon>Tunicata</taxon>
        <taxon>Appendicularia</taxon>
        <taxon>Copelata</taxon>
        <taxon>Oikopleuridae</taxon>
        <taxon>Oikopleura</taxon>
    </lineage>
</organism>
<dbReference type="EMBL" id="FN658390">
    <property type="protein sequence ID" value="CBY43563.1"/>
    <property type="molecule type" value="Genomic_DNA"/>
</dbReference>
<evidence type="ECO:0000256" key="1">
    <source>
        <dbReference type="SAM" id="Coils"/>
    </source>
</evidence>
<sequence length="98" mass="11446">MNPAIFRRSWINTGLVDEKEFNEEVDEFEEYDVATSLLEKEEEEELIEHFLALQIEKDEAEAQMDVQEEAPIQIVEEKSTRAPANAPKKQLKITSFFK</sequence>